<dbReference type="GO" id="GO:0008270">
    <property type="term" value="F:zinc ion binding"/>
    <property type="evidence" value="ECO:0007669"/>
    <property type="project" value="InterPro"/>
</dbReference>
<comment type="caution">
    <text evidence="4">The sequence shown here is derived from an EMBL/GenBank/DDBJ whole genome shotgun (WGS) entry which is preliminary data.</text>
</comment>
<feature type="compositionally biased region" description="Polar residues" evidence="2">
    <location>
        <begin position="497"/>
        <end position="508"/>
    </location>
</feature>
<dbReference type="InterPro" id="IPR043502">
    <property type="entry name" value="DNA/RNA_pol_sf"/>
</dbReference>
<feature type="region of interest" description="Disordered" evidence="2">
    <location>
        <begin position="497"/>
        <end position="529"/>
    </location>
</feature>
<dbReference type="Proteomes" id="UP001331761">
    <property type="component" value="Unassembled WGS sequence"/>
</dbReference>
<evidence type="ECO:0000256" key="2">
    <source>
        <dbReference type="SAM" id="MobiDB-lite"/>
    </source>
</evidence>
<dbReference type="GO" id="GO:0003676">
    <property type="term" value="F:nucleic acid binding"/>
    <property type="evidence" value="ECO:0007669"/>
    <property type="project" value="InterPro"/>
</dbReference>
<dbReference type="PANTHER" id="PTHR47331:SF5">
    <property type="entry name" value="RIBONUCLEASE H"/>
    <property type="match status" value="1"/>
</dbReference>
<feature type="domain" description="CCHC-type" evidence="3">
    <location>
        <begin position="394"/>
        <end position="410"/>
    </location>
</feature>
<evidence type="ECO:0000259" key="3">
    <source>
        <dbReference type="SMART" id="SM00343"/>
    </source>
</evidence>
<name>A0AAN8G517_TRICO</name>
<protein>
    <submittedName>
        <fullName evidence="4">Tas retrotransposon peptidase A16</fullName>
    </submittedName>
</protein>
<feature type="non-terminal residue" evidence="4">
    <location>
        <position position="945"/>
    </location>
</feature>
<dbReference type="SMART" id="SM00343">
    <property type="entry name" value="ZnF_C2HC"/>
    <property type="match status" value="2"/>
</dbReference>
<feature type="region of interest" description="Disordered" evidence="2">
    <location>
        <begin position="464"/>
        <end position="483"/>
    </location>
</feature>
<dbReference type="PANTHER" id="PTHR47331">
    <property type="entry name" value="PHD-TYPE DOMAIN-CONTAINING PROTEIN"/>
    <property type="match status" value="1"/>
</dbReference>
<dbReference type="Pfam" id="PF05585">
    <property type="entry name" value="DUF1758"/>
    <property type="match status" value="1"/>
</dbReference>
<dbReference type="EMBL" id="WIXE01011207">
    <property type="protein sequence ID" value="KAK5976943.1"/>
    <property type="molecule type" value="Genomic_DNA"/>
</dbReference>
<sequence>MSGIIRQQIGIAKRQLLKALQDAEKEHAEQDQIQQSTNDDILAIYEGQTSTHDYLYRTYARVDRLWKQWIELIQGNPEEEAILQKYITKYGDFRLLLNDAISTLERLDQERQLIEAELRRRKIEFEPYIESDGDSQHSSEHPMAHQIPHPAYVTTASPQIPTSQTPATSNMSFVDASILSKLDLPIFEGNLLEFPEYWARFSTLIGDKPQLDGATKFSLLKSTLRGRALQTIKGLAITAANYPIAVEILKNHFEDRVTTRHILYTRLASLPSCDNEGRNLFALYSQMFAMVRQFTTYEDDSKEYALGAILLNKLPRHIRSRVYDHTGNNENLVPTQLLHILTKIVRKEAVLEEMAGHSNFHGDFLMNAAYQNKKPQPRRTEPQLPTRTRQLQKTCPFCGDIAHNSSTCTTYKTPRERVKVIKTKHLCYNCLSPRHTTKQCPSKNSCIHCCKRHHSSVCFTQNPAGQPVQRPHRPIKLRPPPLVPRLPLHRSNATIEMPNQDNISTPTDGEQRQRLSEADYNKQQHQKPEEVPRIYTADIVNANVTSKASLMMCVPITLYNPDQPLLRLDTTAFFDSGSSTTIIKKDIAQRLNLKMEEEQLISFQTFAKREPQSHLSSKVKVGLLLENCEQIVLHARTLPFIMEPMHMELLNQHQRDNTKTWSVNTQPGLLIGSDYFWELMLSDNFYIKQLPNGYNLIHSRLGNIITGKPLQSHQSFVAISDADDLENPLQHQKLEEIVEKFWSLESVGISDEIAQSDDDRCLQEFTDTIHFDLDEGRYVVQLPFKDDLSELSDNFDMAISRLSSTVNVLSRKSGLLEKYHSVIIDQLNKGIIEEVDYRDNPTLCHYLPHHGVISESSRTTKLRCVYDGSAKTKGKRSLNEVLYRGPVLLPEIPGILLRIRLMKILVTGDIEKAFLMVGLDKDSRNFTRFLWLRDPSLGMREGNIV</sequence>
<dbReference type="AlphaFoldDB" id="A0AAN8G517"/>
<dbReference type="InterPro" id="IPR008737">
    <property type="entry name" value="DUF1758"/>
</dbReference>
<evidence type="ECO:0000256" key="1">
    <source>
        <dbReference type="SAM" id="Coils"/>
    </source>
</evidence>
<keyword evidence="5" id="KW-1185">Reference proteome</keyword>
<dbReference type="InterPro" id="IPR005312">
    <property type="entry name" value="DUF1759"/>
</dbReference>
<organism evidence="4 5">
    <name type="scientific">Trichostrongylus colubriformis</name>
    <name type="common">Black scour worm</name>
    <dbReference type="NCBI Taxonomy" id="6319"/>
    <lineage>
        <taxon>Eukaryota</taxon>
        <taxon>Metazoa</taxon>
        <taxon>Ecdysozoa</taxon>
        <taxon>Nematoda</taxon>
        <taxon>Chromadorea</taxon>
        <taxon>Rhabditida</taxon>
        <taxon>Rhabditina</taxon>
        <taxon>Rhabditomorpha</taxon>
        <taxon>Strongyloidea</taxon>
        <taxon>Trichostrongylidae</taxon>
        <taxon>Trichostrongylus</taxon>
    </lineage>
</organism>
<dbReference type="InterPro" id="IPR001878">
    <property type="entry name" value="Znf_CCHC"/>
</dbReference>
<feature type="coiled-coil region" evidence="1">
    <location>
        <begin position="97"/>
        <end position="124"/>
    </location>
</feature>
<gene>
    <name evidence="4" type="ORF">GCK32_022725</name>
</gene>
<reference evidence="4 5" key="1">
    <citation type="submission" date="2019-10" db="EMBL/GenBank/DDBJ databases">
        <title>Assembly and Annotation for the nematode Trichostrongylus colubriformis.</title>
        <authorList>
            <person name="Martin J."/>
        </authorList>
    </citation>
    <scope>NUCLEOTIDE SEQUENCE [LARGE SCALE GENOMIC DNA]</scope>
    <source>
        <strain evidence="4">G859</strain>
        <tissue evidence="4">Whole worm</tissue>
    </source>
</reference>
<accession>A0AAN8G517</accession>
<keyword evidence="1" id="KW-0175">Coiled coil</keyword>
<feature type="compositionally biased region" description="Basic and acidic residues" evidence="2">
    <location>
        <begin position="509"/>
        <end position="529"/>
    </location>
</feature>
<feature type="domain" description="CCHC-type" evidence="3">
    <location>
        <begin position="426"/>
        <end position="442"/>
    </location>
</feature>
<dbReference type="Pfam" id="PF03564">
    <property type="entry name" value="DUF1759"/>
    <property type="match status" value="1"/>
</dbReference>
<evidence type="ECO:0000313" key="5">
    <source>
        <dbReference type="Proteomes" id="UP001331761"/>
    </source>
</evidence>
<feature type="coiled-coil region" evidence="1">
    <location>
        <begin position="6"/>
        <end position="33"/>
    </location>
</feature>
<evidence type="ECO:0000313" key="4">
    <source>
        <dbReference type="EMBL" id="KAK5976943.1"/>
    </source>
</evidence>
<proteinExistence type="predicted"/>
<dbReference type="SUPFAM" id="SSF56672">
    <property type="entry name" value="DNA/RNA polymerases"/>
    <property type="match status" value="1"/>
</dbReference>